<dbReference type="SUPFAM" id="SSF48208">
    <property type="entry name" value="Six-hairpin glycosidases"/>
    <property type="match status" value="1"/>
</dbReference>
<evidence type="ECO:0000256" key="8">
    <source>
        <dbReference type="PROSITE-ProRule" id="PRU10058"/>
    </source>
</evidence>
<evidence type="ECO:0000256" key="4">
    <source>
        <dbReference type="ARBA" id="ARBA00022801"/>
    </source>
</evidence>
<dbReference type="RefSeq" id="WP_290320630.1">
    <property type="nucleotide sequence ID" value="NZ_JAUFPN010000279.1"/>
</dbReference>
<protein>
    <recommendedName>
        <fullName evidence="9">Glucanase</fullName>
        <ecNumber evidence="9">3.2.1.-</ecNumber>
    </recommendedName>
</protein>
<evidence type="ECO:0000256" key="5">
    <source>
        <dbReference type="ARBA" id="ARBA00023001"/>
    </source>
</evidence>
<name>A0ABT8AFH1_9PROT</name>
<accession>A0ABT8AFH1</accession>
<evidence type="ECO:0000256" key="6">
    <source>
        <dbReference type="ARBA" id="ARBA00023295"/>
    </source>
</evidence>
<keyword evidence="4 9" id="KW-0378">Hydrolase</keyword>
<evidence type="ECO:0000256" key="7">
    <source>
        <dbReference type="ARBA" id="ARBA00023326"/>
    </source>
</evidence>
<keyword evidence="5" id="KW-0136">Cellulose degradation</keyword>
<keyword evidence="6 9" id="KW-0326">Glycosidase</keyword>
<evidence type="ECO:0000313" key="11">
    <source>
        <dbReference type="Proteomes" id="UP001529369"/>
    </source>
</evidence>
<organism evidence="10 11">
    <name type="scientific">Paeniroseomonas aquatica</name>
    <dbReference type="NCBI Taxonomy" id="373043"/>
    <lineage>
        <taxon>Bacteria</taxon>
        <taxon>Pseudomonadati</taxon>
        <taxon>Pseudomonadota</taxon>
        <taxon>Alphaproteobacteria</taxon>
        <taxon>Acetobacterales</taxon>
        <taxon>Acetobacteraceae</taxon>
        <taxon>Paeniroseomonas</taxon>
    </lineage>
</organism>
<dbReference type="EMBL" id="JAUFPN010000279">
    <property type="protein sequence ID" value="MDN3568521.1"/>
    <property type="molecule type" value="Genomic_DNA"/>
</dbReference>
<evidence type="ECO:0000256" key="9">
    <source>
        <dbReference type="RuleBase" id="RU361167"/>
    </source>
</evidence>
<dbReference type="Pfam" id="PF01270">
    <property type="entry name" value="Glyco_hydro_8"/>
    <property type="match status" value="1"/>
</dbReference>
<dbReference type="InterPro" id="IPR002037">
    <property type="entry name" value="Glyco_hydro_8"/>
</dbReference>
<dbReference type="GO" id="GO:0016787">
    <property type="term" value="F:hydrolase activity"/>
    <property type="evidence" value="ECO:0007669"/>
    <property type="project" value="UniProtKB-KW"/>
</dbReference>
<evidence type="ECO:0000313" key="10">
    <source>
        <dbReference type="EMBL" id="MDN3568521.1"/>
    </source>
</evidence>
<keyword evidence="7 9" id="KW-0119">Carbohydrate metabolism</keyword>
<comment type="similarity">
    <text evidence="2 9">Belongs to the glycosyl hydrolase 8 (cellulase D) family.</text>
</comment>
<keyword evidence="3" id="KW-0732">Signal</keyword>
<dbReference type="PRINTS" id="PR00735">
    <property type="entry name" value="GLHYDRLASE8"/>
</dbReference>
<dbReference type="InterPro" id="IPR008928">
    <property type="entry name" value="6-hairpin_glycosidase_sf"/>
</dbReference>
<evidence type="ECO:0000256" key="2">
    <source>
        <dbReference type="ARBA" id="ARBA00009209"/>
    </source>
</evidence>
<keyword evidence="11" id="KW-1185">Reference proteome</keyword>
<gene>
    <name evidence="10" type="ORF">QWZ14_29440</name>
</gene>
<comment type="caution">
    <text evidence="10">The sequence shown here is derived from an EMBL/GenBank/DDBJ whole genome shotgun (WGS) entry which is preliminary data.</text>
</comment>
<dbReference type="InterPro" id="IPR019834">
    <property type="entry name" value="Glyco_hydro_8_CS"/>
</dbReference>
<reference evidence="11" key="1">
    <citation type="journal article" date="2019" name="Int. J. Syst. Evol. Microbiol.">
        <title>The Global Catalogue of Microorganisms (GCM) 10K type strain sequencing project: providing services to taxonomists for standard genome sequencing and annotation.</title>
        <authorList>
            <consortium name="The Broad Institute Genomics Platform"/>
            <consortium name="The Broad Institute Genome Sequencing Center for Infectious Disease"/>
            <person name="Wu L."/>
            <person name="Ma J."/>
        </authorList>
    </citation>
    <scope>NUCLEOTIDE SEQUENCE [LARGE SCALE GENOMIC DNA]</scope>
    <source>
        <strain evidence="11">CECT 7131</strain>
    </source>
</reference>
<sequence length="369" mass="39519">MPSVPLLFPAPAATGPGGPTRRGLLGGLGGLCCAAPAAAASTTDLDRQEWQAFQARFMAPEGRVVDTGNAGVSHSEGQGWGLLFALRADDRPGFERLLGWTRRALRRPRDELHAWRYRPDAAMPVDDLNNATDGDLCIAWALLDAGERWGVPDYSALGGAIGRDILRLLVRRAGAYSILLPGARGFDRFESTTINPSYYVFPAFAALARAVPDPAWVRMAADGLMLLRSSRFGRWGLPPDWVVVSKANGALSLPQRWPPRFSYDAVRVPLYLAWAGLGAEPALGHARQFWTDPAHRYMPAWADLASNAIAPYAAPPGMVAVSRLAALQRATAAQAAQSLPLVAEAPDYYSAALGLLVRAAWAAALTTAA</sequence>
<dbReference type="EC" id="3.2.1.-" evidence="9"/>
<dbReference type="InterPro" id="IPR012341">
    <property type="entry name" value="6hp_glycosidase-like_sf"/>
</dbReference>
<dbReference type="Proteomes" id="UP001529369">
    <property type="component" value="Unassembled WGS sequence"/>
</dbReference>
<comment type="catalytic activity">
    <reaction evidence="1">
        <text>Endohydrolysis of (1-&gt;4)-beta-D-glucosidic linkages in cellulose, lichenin and cereal beta-D-glucans.</text>
        <dbReference type="EC" id="3.2.1.4"/>
    </reaction>
</comment>
<keyword evidence="7 9" id="KW-0624">Polysaccharide degradation</keyword>
<evidence type="ECO:0000256" key="3">
    <source>
        <dbReference type="ARBA" id="ARBA00022729"/>
    </source>
</evidence>
<feature type="active site" description="Nucleophile" evidence="8">
    <location>
        <position position="133"/>
    </location>
</feature>
<proteinExistence type="inferred from homology"/>
<dbReference type="PROSITE" id="PS00812">
    <property type="entry name" value="GLYCOSYL_HYDROL_F8"/>
    <property type="match status" value="1"/>
</dbReference>
<evidence type="ECO:0000256" key="1">
    <source>
        <dbReference type="ARBA" id="ARBA00000966"/>
    </source>
</evidence>
<dbReference type="Gene3D" id="1.50.10.10">
    <property type="match status" value="1"/>
</dbReference>